<dbReference type="InterPro" id="IPR024079">
    <property type="entry name" value="MetalloPept_cat_dom_sf"/>
</dbReference>
<dbReference type="Proteomes" id="UP001500483">
    <property type="component" value="Unassembled WGS sequence"/>
</dbReference>
<evidence type="ECO:0000256" key="2">
    <source>
        <dbReference type="ARBA" id="ARBA00006571"/>
    </source>
</evidence>
<evidence type="ECO:0000256" key="4">
    <source>
        <dbReference type="ARBA" id="ARBA00019129"/>
    </source>
</evidence>
<dbReference type="EMBL" id="BAAAYK010000038">
    <property type="protein sequence ID" value="GAA3357676.1"/>
    <property type="molecule type" value="Genomic_DNA"/>
</dbReference>
<evidence type="ECO:0000256" key="3">
    <source>
        <dbReference type="ARBA" id="ARBA00012325"/>
    </source>
</evidence>
<evidence type="ECO:0000313" key="9">
    <source>
        <dbReference type="EMBL" id="GAA3357676.1"/>
    </source>
</evidence>
<dbReference type="Pfam" id="PF02031">
    <property type="entry name" value="Peptidase_M7"/>
    <property type="match status" value="1"/>
</dbReference>
<keyword evidence="10" id="KW-1185">Reference proteome</keyword>
<organism evidence="9 10">
    <name type="scientific">Saccharopolyspora gregorii</name>
    <dbReference type="NCBI Taxonomy" id="33914"/>
    <lineage>
        <taxon>Bacteria</taxon>
        <taxon>Bacillati</taxon>
        <taxon>Actinomycetota</taxon>
        <taxon>Actinomycetes</taxon>
        <taxon>Pseudonocardiales</taxon>
        <taxon>Pseudonocardiaceae</taxon>
        <taxon>Saccharopolyspora</taxon>
    </lineage>
</organism>
<accession>A0ABP6RNZ6</accession>
<keyword evidence="6 9" id="KW-0482">Metalloprotease</keyword>
<evidence type="ECO:0000313" key="10">
    <source>
        <dbReference type="Proteomes" id="UP001500483"/>
    </source>
</evidence>
<dbReference type="SUPFAM" id="SSF55486">
    <property type="entry name" value="Metalloproteases ('zincins'), catalytic domain"/>
    <property type="match status" value="1"/>
</dbReference>
<feature type="region of interest" description="Disordered" evidence="8">
    <location>
        <begin position="143"/>
        <end position="166"/>
    </location>
</feature>
<evidence type="ECO:0000256" key="6">
    <source>
        <dbReference type="ARBA" id="ARBA00023049"/>
    </source>
</evidence>
<dbReference type="InterPro" id="IPR000013">
    <property type="entry name" value="Peptidase_M7"/>
</dbReference>
<keyword evidence="5" id="KW-0479">Metal-binding</keyword>
<dbReference type="GO" id="GO:0008237">
    <property type="term" value="F:metallopeptidase activity"/>
    <property type="evidence" value="ECO:0007669"/>
    <property type="project" value="UniProtKB-KW"/>
</dbReference>
<proteinExistence type="inferred from homology"/>
<sequence>MAGAPVAGADTGAAAEPHVVTYDASRAAEFQEAIDEATATWNDQVSNVKFEKATDGQADLTVLADDDWPRAQVESLGVGTVWMGRQAVDEGHFVPRIATHELGHILGLPDDRTGICEDLMSGHSAGTDCKSTLPNAEEKAEVEANFEQGASIEPRTYTEAPALAGR</sequence>
<evidence type="ECO:0000256" key="5">
    <source>
        <dbReference type="ARBA" id="ARBA00022723"/>
    </source>
</evidence>
<gene>
    <name evidence="9" type="ORF">GCM10020366_26680</name>
</gene>
<dbReference type="EC" id="3.4.24.77" evidence="3"/>
<evidence type="ECO:0000256" key="1">
    <source>
        <dbReference type="ARBA" id="ARBA00000612"/>
    </source>
</evidence>
<evidence type="ECO:0000256" key="8">
    <source>
        <dbReference type="SAM" id="MobiDB-lite"/>
    </source>
</evidence>
<dbReference type="PRINTS" id="PR00787">
    <property type="entry name" value="NEUTRALPTASE"/>
</dbReference>
<protein>
    <recommendedName>
        <fullName evidence="4">Extracellular small neutral protease</fullName>
        <ecNumber evidence="3">3.4.24.77</ecNumber>
    </recommendedName>
    <alternativeName>
        <fullName evidence="7">Snapalysin</fullName>
    </alternativeName>
</protein>
<keyword evidence="6 9" id="KW-0378">Hydrolase</keyword>
<dbReference type="Gene3D" id="3.40.390.10">
    <property type="entry name" value="Collagenase (Catalytic Domain)"/>
    <property type="match status" value="1"/>
</dbReference>
<reference evidence="10" key="1">
    <citation type="journal article" date="2019" name="Int. J. Syst. Evol. Microbiol.">
        <title>The Global Catalogue of Microorganisms (GCM) 10K type strain sequencing project: providing services to taxonomists for standard genome sequencing and annotation.</title>
        <authorList>
            <consortium name="The Broad Institute Genomics Platform"/>
            <consortium name="The Broad Institute Genome Sequencing Center for Infectious Disease"/>
            <person name="Wu L."/>
            <person name="Ma J."/>
        </authorList>
    </citation>
    <scope>NUCLEOTIDE SEQUENCE [LARGE SCALE GENOMIC DNA]</scope>
    <source>
        <strain evidence="10">JCM 9687</strain>
    </source>
</reference>
<comment type="caution">
    <text evidence="9">The sequence shown here is derived from an EMBL/GenBank/DDBJ whole genome shotgun (WGS) entry which is preliminary data.</text>
</comment>
<comment type="catalytic activity">
    <reaction evidence="1">
        <text>Hydrolyzes proteins with a preference for Tyr or Phe in the P1' position. Has no action on amino-acid p-nitroanilides.</text>
        <dbReference type="EC" id="3.4.24.77"/>
    </reaction>
</comment>
<name>A0ABP6RNZ6_9PSEU</name>
<keyword evidence="6 9" id="KW-0645">Protease</keyword>
<comment type="similarity">
    <text evidence="2">Belongs to the peptidase M7 family.</text>
</comment>
<evidence type="ECO:0000256" key="7">
    <source>
        <dbReference type="ARBA" id="ARBA00029927"/>
    </source>
</evidence>